<proteinExistence type="predicted"/>
<dbReference type="AlphaFoldDB" id="A0A2D2DSB4"/>
<evidence type="ECO:0000313" key="4">
    <source>
        <dbReference type="Proteomes" id="UP000229897"/>
    </source>
</evidence>
<evidence type="ECO:0000256" key="1">
    <source>
        <dbReference type="SAM" id="MobiDB-lite"/>
    </source>
</evidence>
<dbReference type="Proteomes" id="UP000229897">
    <property type="component" value="Chromosome"/>
</dbReference>
<feature type="domain" description="Bacteriophage Mx8 p63 C-terminal" evidence="2">
    <location>
        <begin position="206"/>
        <end position="296"/>
    </location>
</feature>
<feature type="region of interest" description="Disordered" evidence="1">
    <location>
        <begin position="1"/>
        <end position="29"/>
    </location>
</feature>
<organism evidence="3 4">
    <name type="scientific">Massilia violaceinigra</name>
    <dbReference type="NCBI Taxonomy" id="2045208"/>
    <lineage>
        <taxon>Bacteria</taxon>
        <taxon>Pseudomonadati</taxon>
        <taxon>Pseudomonadota</taxon>
        <taxon>Betaproteobacteria</taxon>
        <taxon>Burkholderiales</taxon>
        <taxon>Oxalobacteraceae</taxon>
        <taxon>Telluria group</taxon>
        <taxon>Massilia</taxon>
    </lineage>
</organism>
<dbReference type="EMBL" id="CP024608">
    <property type="protein sequence ID" value="ATQ77872.1"/>
    <property type="molecule type" value="Genomic_DNA"/>
</dbReference>
<keyword evidence="4" id="KW-1185">Reference proteome</keyword>
<dbReference type="Pfam" id="PF10546">
    <property type="entry name" value="P63C"/>
    <property type="match status" value="1"/>
</dbReference>
<sequence length="341" mass="38244">MAAEKPSGKALGGIARASKMSPEERKAASEKALAAKKELAALPKATHTGNLKLIDTEIPCAVLEDGTRVLTQSDFMEAMGMYYSGWIANNSPSDHSLYPAEVPHFLAQKTLIPFINKHLGHLQNIVLKYKTEKGAAAHGIRAEIIPSICDIYLDAEKAGKLGARQAKIAQKAMLLMRALAHVGIVALVDEATGFQKDRERDALAKILETFVARELQPYMKTFPADYYEQLFRLRGLPYPPEVASFRPQYFGKLTNDIVYKRIAPGLLAELKRQNEKDERKGKLHQRLTLDIGYQKLRDHISAVVMAMKLSKDYPDFIEKMNQFYPRYGDNFQLELEAIDHG</sequence>
<gene>
    <name evidence="3" type="ORF">CR152_27745</name>
</gene>
<protein>
    <recommendedName>
        <fullName evidence="2">Bacteriophage Mx8 p63 C-terminal domain-containing protein</fullName>
    </recommendedName>
</protein>
<accession>A0A2D2DSB4</accession>
<dbReference type="InterPro" id="IPR018874">
    <property type="entry name" value="Phage_Mx8_p63_C"/>
</dbReference>
<name>A0A2D2DSB4_9BURK</name>
<dbReference type="OrthoDB" id="4762429at2"/>
<evidence type="ECO:0000313" key="3">
    <source>
        <dbReference type="EMBL" id="ATQ77872.1"/>
    </source>
</evidence>
<dbReference type="RefSeq" id="WP_099880410.1">
    <property type="nucleotide sequence ID" value="NZ_CP024608.1"/>
</dbReference>
<reference evidence="3" key="1">
    <citation type="submission" date="2017-10" db="EMBL/GenBank/DDBJ databases">
        <title>Massilia psychrophilum sp. nov., a novel purple-pigmented bacterium isolated from Tianshan glacier, Xinjiang Municipality, China.</title>
        <authorList>
            <person name="Wang H."/>
        </authorList>
    </citation>
    <scope>NUCLEOTIDE SEQUENCE [LARGE SCALE GENOMIC DNA]</scope>
    <source>
        <strain evidence="3">B2</strain>
    </source>
</reference>
<dbReference type="KEGG" id="mass:CR152_27745"/>
<evidence type="ECO:0000259" key="2">
    <source>
        <dbReference type="Pfam" id="PF10546"/>
    </source>
</evidence>